<comment type="caution">
    <text evidence="1">The sequence shown here is derived from an EMBL/GenBank/DDBJ whole genome shotgun (WGS) entry which is preliminary data.</text>
</comment>
<gene>
    <name evidence="1" type="ORF">AMECASPLE_015790</name>
</gene>
<reference evidence="1 2" key="1">
    <citation type="submission" date="2021-06" db="EMBL/GenBank/DDBJ databases">
        <authorList>
            <person name="Palmer J.M."/>
        </authorList>
    </citation>
    <scope>NUCLEOTIDE SEQUENCE [LARGE SCALE GENOMIC DNA]</scope>
    <source>
        <strain evidence="1 2">AS_MEX2019</strain>
        <tissue evidence="1">Muscle</tissue>
    </source>
</reference>
<protein>
    <submittedName>
        <fullName evidence="1">Uncharacterized protein</fullName>
    </submittedName>
</protein>
<dbReference type="Proteomes" id="UP001469553">
    <property type="component" value="Unassembled WGS sequence"/>
</dbReference>
<evidence type="ECO:0000313" key="1">
    <source>
        <dbReference type="EMBL" id="MEQ2303339.1"/>
    </source>
</evidence>
<name>A0ABV0ZAT5_9TELE</name>
<evidence type="ECO:0000313" key="2">
    <source>
        <dbReference type="Proteomes" id="UP001469553"/>
    </source>
</evidence>
<keyword evidence="2" id="KW-1185">Reference proteome</keyword>
<dbReference type="EMBL" id="JAHRIP010057554">
    <property type="protein sequence ID" value="MEQ2303339.1"/>
    <property type="molecule type" value="Genomic_DNA"/>
</dbReference>
<sequence length="121" mass="13029">MSQFCVATISPKPDMFSSVFFFKCIFSTPPFIFPTPTPTPSAVHLVLHLYTPLPSSRPPSSLCILDHFLSFQVSRPVEANNPPPGGAGPPHCLRSISVSLCSRYAHSPHPVGVGWRGRGAG</sequence>
<organism evidence="1 2">
    <name type="scientific">Ameca splendens</name>
    <dbReference type="NCBI Taxonomy" id="208324"/>
    <lineage>
        <taxon>Eukaryota</taxon>
        <taxon>Metazoa</taxon>
        <taxon>Chordata</taxon>
        <taxon>Craniata</taxon>
        <taxon>Vertebrata</taxon>
        <taxon>Euteleostomi</taxon>
        <taxon>Actinopterygii</taxon>
        <taxon>Neopterygii</taxon>
        <taxon>Teleostei</taxon>
        <taxon>Neoteleostei</taxon>
        <taxon>Acanthomorphata</taxon>
        <taxon>Ovalentaria</taxon>
        <taxon>Atherinomorphae</taxon>
        <taxon>Cyprinodontiformes</taxon>
        <taxon>Goodeidae</taxon>
        <taxon>Ameca</taxon>
    </lineage>
</organism>
<proteinExistence type="predicted"/>
<accession>A0ABV0ZAT5</accession>